<gene>
    <name evidence="1" type="ORF">H8R02_29050</name>
</gene>
<keyword evidence="2" id="KW-1185">Reference proteome</keyword>
<dbReference type="RefSeq" id="WP_187085370.1">
    <property type="nucleotide sequence ID" value="NZ_JACORU010000018.1"/>
</dbReference>
<accession>A0A923S5E7</accession>
<evidence type="ECO:0000313" key="1">
    <source>
        <dbReference type="EMBL" id="MBC5768544.1"/>
    </source>
</evidence>
<dbReference type="AlphaFoldDB" id="A0A923S5E7"/>
<reference evidence="1" key="1">
    <citation type="submission" date="2020-08" db="EMBL/GenBank/DDBJ databases">
        <title>Ramlibacter sp. GTP1 16S ribosomal RNA gene genome sequencing and assembly.</title>
        <authorList>
            <person name="Kang M."/>
        </authorList>
    </citation>
    <scope>NUCLEOTIDE SEQUENCE</scope>
    <source>
        <strain evidence="1">GTP1</strain>
    </source>
</reference>
<sequence length="131" mass="14101">MRFFPLYCGVVMLAGCAPPPLPPAQTAKGTEGASVMLAAQPARLKAKLQASSKAELKEGGWLELRVYANERECTKDSVARQGAMGPGFSTLLNCEADVPASTPFTFRAEQETKDGVTREVVIEASYEYAKK</sequence>
<organism evidence="1 2">
    <name type="scientific">Ramlibacter albus</name>
    <dbReference type="NCBI Taxonomy" id="2079448"/>
    <lineage>
        <taxon>Bacteria</taxon>
        <taxon>Pseudomonadati</taxon>
        <taxon>Pseudomonadota</taxon>
        <taxon>Betaproteobacteria</taxon>
        <taxon>Burkholderiales</taxon>
        <taxon>Comamonadaceae</taxon>
        <taxon>Ramlibacter</taxon>
    </lineage>
</organism>
<name>A0A923S5E7_9BURK</name>
<dbReference type="EMBL" id="JACORU010000018">
    <property type="protein sequence ID" value="MBC5768544.1"/>
    <property type="molecule type" value="Genomic_DNA"/>
</dbReference>
<dbReference type="Proteomes" id="UP000596827">
    <property type="component" value="Unassembled WGS sequence"/>
</dbReference>
<protein>
    <submittedName>
        <fullName evidence="1">Uncharacterized protein</fullName>
    </submittedName>
</protein>
<dbReference type="PROSITE" id="PS51257">
    <property type="entry name" value="PROKAR_LIPOPROTEIN"/>
    <property type="match status" value="1"/>
</dbReference>
<evidence type="ECO:0000313" key="2">
    <source>
        <dbReference type="Proteomes" id="UP000596827"/>
    </source>
</evidence>
<comment type="caution">
    <text evidence="1">The sequence shown here is derived from an EMBL/GenBank/DDBJ whole genome shotgun (WGS) entry which is preliminary data.</text>
</comment>
<proteinExistence type="predicted"/>